<name>A0AAW0CE27_9AGAR</name>
<feature type="compositionally biased region" description="Polar residues" evidence="1">
    <location>
        <begin position="322"/>
        <end position="334"/>
    </location>
</feature>
<reference evidence="2 3" key="1">
    <citation type="journal article" date="2024" name="J Genomics">
        <title>Draft genome sequencing and assembly of Favolaschia claudopus CIRM-BRFM 2984 isolated from oak limbs.</title>
        <authorList>
            <person name="Navarro D."/>
            <person name="Drula E."/>
            <person name="Chaduli D."/>
            <person name="Cazenave R."/>
            <person name="Ahrendt S."/>
            <person name="Wang J."/>
            <person name="Lipzen A."/>
            <person name="Daum C."/>
            <person name="Barry K."/>
            <person name="Grigoriev I.V."/>
            <person name="Favel A."/>
            <person name="Rosso M.N."/>
            <person name="Martin F."/>
        </authorList>
    </citation>
    <scope>NUCLEOTIDE SEQUENCE [LARGE SCALE GENOMIC DNA]</scope>
    <source>
        <strain evidence="2 3">CIRM-BRFM 2984</strain>
    </source>
</reference>
<keyword evidence="3" id="KW-1185">Reference proteome</keyword>
<gene>
    <name evidence="2" type="ORF">R3P38DRAFT_2911454</name>
</gene>
<organism evidence="2 3">
    <name type="scientific">Favolaschia claudopus</name>
    <dbReference type="NCBI Taxonomy" id="2862362"/>
    <lineage>
        <taxon>Eukaryota</taxon>
        <taxon>Fungi</taxon>
        <taxon>Dikarya</taxon>
        <taxon>Basidiomycota</taxon>
        <taxon>Agaricomycotina</taxon>
        <taxon>Agaricomycetes</taxon>
        <taxon>Agaricomycetidae</taxon>
        <taxon>Agaricales</taxon>
        <taxon>Marasmiineae</taxon>
        <taxon>Mycenaceae</taxon>
        <taxon>Favolaschia</taxon>
    </lineage>
</organism>
<dbReference type="AlphaFoldDB" id="A0AAW0CE27"/>
<evidence type="ECO:0000313" key="3">
    <source>
        <dbReference type="Proteomes" id="UP001362999"/>
    </source>
</evidence>
<feature type="compositionally biased region" description="Basic and acidic residues" evidence="1">
    <location>
        <begin position="133"/>
        <end position="149"/>
    </location>
</feature>
<evidence type="ECO:0000313" key="2">
    <source>
        <dbReference type="EMBL" id="KAK7036352.1"/>
    </source>
</evidence>
<feature type="region of interest" description="Disordered" evidence="1">
    <location>
        <begin position="32"/>
        <end position="334"/>
    </location>
</feature>
<accession>A0AAW0CE27</accession>
<feature type="compositionally biased region" description="Polar residues" evidence="1">
    <location>
        <begin position="49"/>
        <end position="59"/>
    </location>
</feature>
<comment type="caution">
    <text evidence="2">The sequence shown here is derived from an EMBL/GenBank/DDBJ whole genome shotgun (WGS) entry which is preliminary data.</text>
</comment>
<dbReference type="EMBL" id="JAWWNJ010000019">
    <property type="protein sequence ID" value="KAK7036352.1"/>
    <property type="molecule type" value="Genomic_DNA"/>
</dbReference>
<feature type="compositionally biased region" description="Basic and acidic residues" evidence="1">
    <location>
        <begin position="281"/>
        <end position="299"/>
    </location>
</feature>
<evidence type="ECO:0000256" key="1">
    <source>
        <dbReference type="SAM" id="MobiDB-lite"/>
    </source>
</evidence>
<protein>
    <submittedName>
        <fullName evidence="2">Uncharacterized protein</fullName>
    </submittedName>
</protein>
<dbReference type="Proteomes" id="UP001362999">
    <property type="component" value="Unassembled WGS sequence"/>
</dbReference>
<feature type="compositionally biased region" description="Polar residues" evidence="1">
    <location>
        <begin position="199"/>
        <end position="208"/>
    </location>
</feature>
<sequence>MSMAMGMGSSHPYSGSAGYIYANEYYLSRYTPMDTQPKDPYSKLPSFVPSPSSIASTLTPLPPRSSHDSTWSRQGTYTRTQRTDYDYDSSASTSTYGVPTSRSHSIPRRPLRSPVSHASQQRPHSSTRRRRDTHGSNEYNEKHDREKNYDGGVPRPMSATNRNINSTATKKTSRTRRSTVQLPLPLPTPTPKASSTLLHSSMRTSSLPGHTRPPSVAPSQRPSQFSSASRRQSQLPTPTQPQPQTQTHTRTLRRLRTPYSRDGDPLSLRRSAFTPTVPYPQHDRYLDGHGRTAFERAAAEAENSDQGGTWGGRRDADIEQLPQRQVQLKGNQNT</sequence>
<feature type="compositionally biased region" description="Low complexity" evidence="1">
    <location>
        <begin position="217"/>
        <end position="249"/>
    </location>
</feature>
<proteinExistence type="predicted"/>